<dbReference type="GeneTree" id="ENSGT00440000038072"/>
<feature type="domain" description="Cytochrome b561" evidence="13">
    <location>
        <begin position="28"/>
        <end position="230"/>
    </location>
</feature>
<dbReference type="PANTHER" id="PTHR15422">
    <property type="entry name" value="OS05G0565100 PROTEIN"/>
    <property type="match status" value="1"/>
</dbReference>
<feature type="transmembrane region" description="Helical" evidence="12">
    <location>
        <begin position="132"/>
        <end position="156"/>
    </location>
</feature>
<evidence type="ECO:0000256" key="6">
    <source>
        <dbReference type="ARBA" id="ARBA00022723"/>
    </source>
</evidence>
<keyword evidence="3" id="KW-0813">Transport</keyword>
<keyword evidence="10 12" id="KW-0472">Membrane</keyword>
<dbReference type="PANTHER" id="PTHR15422:SF9">
    <property type="entry name" value="TRANSMEMBRANE REDUCTASE CYB561D1-RELATED"/>
    <property type="match status" value="1"/>
</dbReference>
<dbReference type="InterPro" id="IPR006593">
    <property type="entry name" value="Cyt_b561/ferric_Rdtase_TM"/>
</dbReference>
<dbReference type="GO" id="GO:0140571">
    <property type="term" value="F:transmembrane ascorbate ferrireductase activity"/>
    <property type="evidence" value="ECO:0007669"/>
    <property type="project" value="UniProtKB-EC"/>
</dbReference>
<keyword evidence="5 12" id="KW-0812">Transmembrane</keyword>
<gene>
    <name evidence="14" type="primary">CYB561D1</name>
    <name evidence="14" type="synonym">cyb561d1</name>
</gene>
<reference evidence="14" key="1">
    <citation type="submission" date="2021-06" db="EMBL/GenBank/DDBJ databases">
        <authorList>
            <consortium name="Wellcome Sanger Institute Data Sharing"/>
        </authorList>
    </citation>
    <scope>NUCLEOTIDE SEQUENCE [LARGE SCALE GENOMIC DNA]</scope>
</reference>
<evidence type="ECO:0000256" key="10">
    <source>
        <dbReference type="ARBA" id="ARBA00023136"/>
    </source>
</evidence>
<name>A0A8C4X309_ERPCA</name>
<dbReference type="Ensembl" id="ENSECRT00000001096.1">
    <property type="protein sequence ID" value="ENSECRP00000001074.1"/>
    <property type="gene ID" value="ENSECRG00000000729.1"/>
</dbReference>
<keyword evidence="8 12" id="KW-1133">Transmembrane helix</keyword>
<evidence type="ECO:0000256" key="8">
    <source>
        <dbReference type="ARBA" id="ARBA00022989"/>
    </source>
</evidence>
<dbReference type="EC" id="7.2.1.3" evidence="11"/>
<evidence type="ECO:0000256" key="11">
    <source>
        <dbReference type="ARBA" id="ARBA00024225"/>
    </source>
</evidence>
<evidence type="ECO:0000313" key="15">
    <source>
        <dbReference type="Proteomes" id="UP000694620"/>
    </source>
</evidence>
<evidence type="ECO:0000256" key="4">
    <source>
        <dbReference type="ARBA" id="ARBA00022617"/>
    </source>
</evidence>
<evidence type="ECO:0000256" key="9">
    <source>
        <dbReference type="ARBA" id="ARBA00023004"/>
    </source>
</evidence>
<accession>A0A8C4X309</accession>
<evidence type="ECO:0000256" key="3">
    <source>
        <dbReference type="ARBA" id="ARBA00022448"/>
    </source>
</evidence>
<keyword evidence="7" id="KW-0249">Electron transport</keyword>
<dbReference type="Proteomes" id="UP000694620">
    <property type="component" value="Chromosome 3"/>
</dbReference>
<dbReference type="InterPro" id="IPR045150">
    <property type="entry name" value="CYB561D1/2"/>
</dbReference>
<organism evidence="14 15">
    <name type="scientific">Erpetoichthys calabaricus</name>
    <name type="common">Rope fish</name>
    <name type="synonym">Calamoichthys calabaricus</name>
    <dbReference type="NCBI Taxonomy" id="27687"/>
    <lineage>
        <taxon>Eukaryota</taxon>
        <taxon>Metazoa</taxon>
        <taxon>Chordata</taxon>
        <taxon>Craniata</taxon>
        <taxon>Vertebrata</taxon>
        <taxon>Euteleostomi</taxon>
        <taxon>Actinopterygii</taxon>
        <taxon>Polypteriformes</taxon>
        <taxon>Polypteridae</taxon>
        <taxon>Erpetoichthys</taxon>
    </lineage>
</organism>
<dbReference type="PROSITE" id="PS50939">
    <property type="entry name" value="CYTOCHROME_B561"/>
    <property type="match status" value="1"/>
</dbReference>
<evidence type="ECO:0000313" key="14">
    <source>
        <dbReference type="Ensembl" id="ENSECRP00000001074.1"/>
    </source>
</evidence>
<dbReference type="GO" id="GO:0016020">
    <property type="term" value="C:membrane"/>
    <property type="evidence" value="ECO:0007669"/>
    <property type="project" value="UniProtKB-SubCell"/>
</dbReference>
<dbReference type="Gene3D" id="1.20.120.1770">
    <property type="match status" value="1"/>
</dbReference>
<keyword evidence="6" id="KW-0479">Metal-binding</keyword>
<keyword evidence="9" id="KW-0408">Iron</keyword>
<comment type="subcellular location">
    <subcellularLocation>
        <location evidence="2">Membrane</location>
        <topology evidence="2">Multi-pass membrane protein</topology>
    </subcellularLocation>
</comment>
<comment type="cofactor">
    <cofactor evidence="1">
        <name>heme b</name>
        <dbReference type="ChEBI" id="CHEBI:60344"/>
    </cofactor>
</comment>
<keyword evidence="15" id="KW-1185">Reference proteome</keyword>
<keyword evidence="4" id="KW-0349">Heme</keyword>
<evidence type="ECO:0000256" key="2">
    <source>
        <dbReference type="ARBA" id="ARBA00004141"/>
    </source>
</evidence>
<dbReference type="GO" id="GO:0140575">
    <property type="term" value="F:transmembrane monodehydroascorbate reductase activity"/>
    <property type="evidence" value="ECO:0007669"/>
    <property type="project" value="InterPro"/>
</dbReference>
<proteinExistence type="predicted"/>
<dbReference type="CDD" id="cd08761">
    <property type="entry name" value="Cyt_b561_CYB561D2_like"/>
    <property type="match status" value="1"/>
</dbReference>
<feature type="transmembrane region" description="Helical" evidence="12">
    <location>
        <begin position="32"/>
        <end position="51"/>
    </location>
</feature>
<evidence type="ECO:0000256" key="12">
    <source>
        <dbReference type="SAM" id="Phobius"/>
    </source>
</evidence>
<evidence type="ECO:0000256" key="1">
    <source>
        <dbReference type="ARBA" id="ARBA00001970"/>
    </source>
</evidence>
<dbReference type="GO" id="GO:0046872">
    <property type="term" value="F:metal ion binding"/>
    <property type="evidence" value="ECO:0007669"/>
    <property type="project" value="UniProtKB-KW"/>
</dbReference>
<dbReference type="SMART" id="SM00665">
    <property type="entry name" value="B561"/>
    <property type="match status" value="1"/>
</dbReference>
<reference evidence="14" key="2">
    <citation type="submission" date="2025-08" db="UniProtKB">
        <authorList>
            <consortium name="Ensembl"/>
        </authorList>
    </citation>
    <scope>IDENTIFICATION</scope>
</reference>
<dbReference type="Pfam" id="PF03188">
    <property type="entry name" value="Cytochrom_B561"/>
    <property type="match status" value="1"/>
</dbReference>
<dbReference type="AlphaFoldDB" id="A0A8C4X309"/>
<sequence>LIGVFSVHLDRGLDEGLGMSDFWLYAWLRRTAVIAAHVLSLGFTIFMSLLSRPGTSLFSWHPICMSVAFCLCMTEGILLFSSEGSPFCFQSTKGKVRLHWVLQAVVVMSSVTGLAFIVASKNLSERPHLVSWHSLVGVGTMVATGCQVLCGVCLLFPKLLKITSVARLKLYHATCGLVTYLLATTTVVLGMCSDWFQATFKGVIWYVFVLLPLFPALVVMNQITNGYLPKKKVQM</sequence>
<feature type="transmembrane region" description="Helical" evidence="12">
    <location>
        <begin position="100"/>
        <end position="120"/>
    </location>
</feature>
<evidence type="ECO:0000256" key="7">
    <source>
        <dbReference type="ARBA" id="ARBA00022982"/>
    </source>
</evidence>
<reference evidence="14" key="3">
    <citation type="submission" date="2025-09" db="UniProtKB">
        <authorList>
            <consortium name="Ensembl"/>
        </authorList>
    </citation>
    <scope>IDENTIFICATION</scope>
</reference>
<feature type="transmembrane region" description="Helical" evidence="12">
    <location>
        <begin position="168"/>
        <end position="191"/>
    </location>
</feature>
<evidence type="ECO:0000256" key="5">
    <source>
        <dbReference type="ARBA" id="ARBA00022692"/>
    </source>
</evidence>
<evidence type="ECO:0000259" key="13">
    <source>
        <dbReference type="PROSITE" id="PS50939"/>
    </source>
</evidence>
<protein>
    <recommendedName>
        <fullName evidence="11">ascorbate ferrireductase (transmembrane)</fullName>
        <ecNumber evidence="11">7.2.1.3</ecNumber>
    </recommendedName>
</protein>
<feature type="transmembrane region" description="Helical" evidence="12">
    <location>
        <begin position="203"/>
        <end position="228"/>
    </location>
</feature>